<comment type="caution">
    <text evidence="3">The sequence shown here is derived from an EMBL/GenBank/DDBJ whole genome shotgun (WGS) entry which is preliminary data.</text>
</comment>
<evidence type="ECO:0000259" key="2">
    <source>
        <dbReference type="SMART" id="SM00244"/>
    </source>
</evidence>
<dbReference type="Proteomes" id="UP000807850">
    <property type="component" value="Unassembled WGS sequence"/>
</dbReference>
<gene>
    <name evidence="3" type="ORF">HY076_04890</name>
</gene>
<name>A0A9D6QMB7_UNCEI</name>
<evidence type="ECO:0000256" key="1">
    <source>
        <dbReference type="SAM" id="Phobius"/>
    </source>
</evidence>
<dbReference type="Gene3D" id="3.30.479.30">
    <property type="entry name" value="Band 7 domain"/>
    <property type="match status" value="1"/>
</dbReference>
<dbReference type="Pfam" id="PF01145">
    <property type="entry name" value="Band_7"/>
    <property type="match status" value="1"/>
</dbReference>
<proteinExistence type="predicted"/>
<keyword evidence="1" id="KW-0812">Transmembrane</keyword>
<feature type="domain" description="Band 7" evidence="2">
    <location>
        <begin position="60"/>
        <end position="236"/>
    </location>
</feature>
<accession>A0A9D6QMB7</accession>
<keyword evidence="1" id="KW-1133">Transmembrane helix</keyword>
<evidence type="ECO:0000313" key="4">
    <source>
        <dbReference type="Proteomes" id="UP000807850"/>
    </source>
</evidence>
<protein>
    <submittedName>
        <fullName evidence="3">Prohibitin family protein</fullName>
    </submittedName>
</protein>
<keyword evidence="1" id="KW-0472">Membrane</keyword>
<evidence type="ECO:0000313" key="3">
    <source>
        <dbReference type="EMBL" id="MBI3539588.1"/>
    </source>
</evidence>
<organism evidence="3 4">
    <name type="scientific">Eiseniibacteriota bacterium</name>
    <dbReference type="NCBI Taxonomy" id="2212470"/>
    <lineage>
        <taxon>Bacteria</taxon>
        <taxon>Candidatus Eiseniibacteriota</taxon>
    </lineage>
</organism>
<dbReference type="SUPFAM" id="SSF117892">
    <property type="entry name" value="Band 7/SPFH domain"/>
    <property type="match status" value="1"/>
</dbReference>
<dbReference type="PANTHER" id="PTHR23222:SF0">
    <property type="entry name" value="PROHIBITIN 1"/>
    <property type="match status" value="1"/>
</dbReference>
<dbReference type="AlphaFoldDB" id="A0A9D6QMB7"/>
<dbReference type="GO" id="GO:0016020">
    <property type="term" value="C:membrane"/>
    <property type="evidence" value="ECO:0007669"/>
    <property type="project" value="InterPro"/>
</dbReference>
<dbReference type="InterPro" id="IPR036013">
    <property type="entry name" value="Band_7/SPFH_dom_sf"/>
</dbReference>
<dbReference type="EMBL" id="JACQAY010000152">
    <property type="protein sequence ID" value="MBI3539588.1"/>
    <property type="molecule type" value="Genomic_DNA"/>
</dbReference>
<dbReference type="InterPro" id="IPR001107">
    <property type="entry name" value="Band_7"/>
</dbReference>
<sequence>MAGLLFFLVLVMGAVVVWRLAARQSGARVHDGDGHRVFPDPARLLALVAGPLLLLLIFAGSVRVVPVGHALVVFNTLTRGFRLARQGITFIPPFISNTQDYDLRRLEYTMSGVSGEGRKANIDDSLWSPTQEGLQVGIDLTVWHHIDPDRVVAIHQKIGPDYEEKIIRPTIRSVIRLVISEYPVMDVYSAKRARIQDEINSAAKRLLEKDGFMIDEVVLRDVRFTAEFAKAIEAKQIAQQGAQQMQYTLEKEQKEAERKVIEARGRANAIEVINRALAQNPNYIKYLYVDKLSDKISVIVSDQNTIMDLKGILGAREK</sequence>
<dbReference type="InterPro" id="IPR000163">
    <property type="entry name" value="Prohibitin"/>
</dbReference>
<dbReference type="PRINTS" id="PR00679">
    <property type="entry name" value="PROHIBITIN"/>
</dbReference>
<dbReference type="PANTHER" id="PTHR23222">
    <property type="entry name" value="PROHIBITIN"/>
    <property type="match status" value="1"/>
</dbReference>
<feature type="transmembrane region" description="Helical" evidence="1">
    <location>
        <begin position="47"/>
        <end position="74"/>
    </location>
</feature>
<dbReference type="CDD" id="cd03401">
    <property type="entry name" value="SPFH_prohibitin"/>
    <property type="match status" value="1"/>
</dbReference>
<reference evidence="3" key="1">
    <citation type="submission" date="2020-07" db="EMBL/GenBank/DDBJ databases">
        <title>Huge and variable diversity of episymbiotic CPR bacteria and DPANN archaea in groundwater ecosystems.</title>
        <authorList>
            <person name="He C.Y."/>
            <person name="Keren R."/>
            <person name="Whittaker M."/>
            <person name="Farag I.F."/>
            <person name="Doudna J."/>
            <person name="Cate J.H.D."/>
            <person name="Banfield J.F."/>
        </authorList>
    </citation>
    <scope>NUCLEOTIDE SEQUENCE</scope>
    <source>
        <strain evidence="3">NC_groundwater_928_Pr1_S-0.2um_72_17</strain>
    </source>
</reference>
<dbReference type="SMART" id="SM00244">
    <property type="entry name" value="PHB"/>
    <property type="match status" value="1"/>
</dbReference>